<name>A0A1N6M9S1_9VIBR</name>
<sequence length="199" mass="22578">MLYKELFKNALIKTQKLGLSVPESILPFKSSLSDSLRDKIYLLAVGVAQRHGFEDSSTLAGKCIPVHLAIHMVLKKILGVNSIVTIGERRWYNDVYCEMSYEYIEKEINSPQSDKTLDAHIWLTLPDGTILDLTSEAHQDIQSGRGNYQTHECIIFTKPDEELSLDDGKFIPFLVGHDFLFRTDCFDLEGHPNPFGLMD</sequence>
<proteinExistence type="predicted"/>
<gene>
    <name evidence="1" type="ORF">VSP9026_03867</name>
</gene>
<reference evidence="1 2" key="1">
    <citation type="submission" date="2016-12" db="EMBL/GenBank/DDBJ databases">
        <authorList>
            <person name="Song W.-J."/>
            <person name="Kurnit D.M."/>
        </authorList>
    </citation>
    <scope>NUCLEOTIDE SEQUENCE [LARGE SCALE GENOMIC DNA]</scope>
    <source>
        <strain evidence="1 2">CECT 9026</strain>
    </source>
</reference>
<dbReference type="EMBL" id="FSSB01000025">
    <property type="protein sequence ID" value="SIO96107.1"/>
    <property type="molecule type" value="Genomic_DNA"/>
</dbReference>
<evidence type="ECO:0000313" key="2">
    <source>
        <dbReference type="Proteomes" id="UP000184774"/>
    </source>
</evidence>
<dbReference type="AlphaFoldDB" id="A0A1N6M9S1"/>
<dbReference type="Proteomes" id="UP000184774">
    <property type="component" value="Unassembled WGS sequence"/>
</dbReference>
<dbReference type="OrthoDB" id="6400654at2"/>
<accession>A0A1N6M9S1</accession>
<protein>
    <submittedName>
        <fullName evidence="1">Uncharacterized protein</fullName>
    </submittedName>
</protein>
<dbReference type="RefSeq" id="WP_074374567.1">
    <property type="nucleotide sequence ID" value="NZ_AP024907.1"/>
</dbReference>
<organism evidence="1 2">
    <name type="scientific">Vibrio spartinae</name>
    <dbReference type="NCBI Taxonomy" id="1918945"/>
    <lineage>
        <taxon>Bacteria</taxon>
        <taxon>Pseudomonadati</taxon>
        <taxon>Pseudomonadota</taxon>
        <taxon>Gammaproteobacteria</taxon>
        <taxon>Vibrionales</taxon>
        <taxon>Vibrionaceae</taxon>
        <taxon>Vibrio</taxon>
    </lineage>
</organism>
<evidence type="ECO:0000313" key="1">
    <source>
        <dbReference type="EMBL" id="SIO96107.1"/>
    </source>
</evidence>